<dbReference type="OrthoDB" id="5850775at2759"/>
<name>A0A016VYE4_9BILA</name>
<keyword evidence="2" id="KW-1185">Reference proteome</keyword>
<reference evidence="2" key="1">
    <citation type="journal article" date="2015" name="Nat. Genet.">
        <title>The genome and transcriptome of the zoonotic hookworm Ancylostoma ceylanicum identify infection-specific gene families.</title>
        <authorList>
            <person name="Schwarz E.M."/>
            <person name="Hu Y."/>
            <person name="Antoshechkin I."/>
            <person name="Miller M.M."/>
            <person name="Sternberg P.W."/>
            <person name="Aroian R.V."/>
        </authorList>
    </citation>
    <scope>NUCLEOTIDE SEQUENCE</scope>
    <source>
        <strain evidence="2">HY135</strain>
    </source>
</reference>
<dbReference type="EMBL" id="JARK01001339">
    <property type="protein sequence ID" value="EYC31798.1"/>
    <property type="molecule type" value="Genomic_DNA"/>
</dbReference>
<gene>
    <name evidence="1" type="primary">Acey_s0003.g1246</name>
    <name evidence="1" type="ORF">Y032_0003g1246</name>
</gene>
<accession>A0A016VYE4</accession>
<evidence type="ECO:0000313" key="2">
    <source>
        <dbReference type="Proteomes" id="UP000024635"/>
    </source>
</evidence>
<proteinExistence type="predicted"/>
<comment type="caution">
    <text evidence="1">The sequence shown here is derived from an EMBL/GenBank/DDBJ whole genome shotgun (WGS) entry which is preliminary data.</text>
</comment>
<sequence>MLTLQKWGYGTEWIQYSCALRQPLGKCSFLRDELSVAHLKKCIRFALQHRLWMNRCPDPPGVVTETFIDNMDTYFGVLDFLNDNLHAPCGSKERNSDLVALHELVQAAGFSGKLANSSKYRDWTQSISRMSETDIARMMNHEGIRGYNIKLEIPDQNDVMSQYEVGSNKSLASKSLNEKTSVLQLKNRMKEIISTRQLNPQAVARQKLIRDLEVFVFCF</sequence>
<organism evidence="1 2">
    <name type="scientific">Ancylostoma ceylanicum</name>
    <dbReference type="NCBI Taxonomy" id="53326"/>
    <lineage>
        <taxon>Eukaryota</taxon>
        <taxon>Metazoa</taxon>
        <taxon>Ecdysozoa</taxon>
        <taxon>Nematoda</taxon>
        <taxon>Chromadorea</taxon>
        <taxon>Rhabditida</taxon>
        <taxon>Rhabditina</taxon>
        <taxon>Rhabditomorpha</taxon>
        <taxon>Strongyloidea</taxon>
        <taxon>Ancylostomatidae</taxon>
        <taxon>Ancylostomatinae</taxon>
        <taxon>Ancylostoma</taxon>
    </lineage>
</organism>
<dbReference type="AlphaFoldDB" id="A0A016VYE4"/>
<evidence type="ECO:0000313" key="1">
    <source>
        <dbReference type="EMBL" id="EYC31798.1"/>
    </source>
</evidence>
<dbReference type="Proteomes" id="UP000024635">
    <property type="component" value="Unassembled WGS sequence"/>
</dbReference>
<protein>
    <submittedName>
        <fullName evidence="1">Uncharacterized protein</fullName>
    </submittedName>
</protein>